<evidence type="ECO:0000256" key="1">
    <source>
        <dbReference type="ARBA" id="ARBA00023015"/>
    </source>
</evidence>
<evidence type="ECO:0000313" key="4">
    <source>
        <dbReference type="EMBL" id="OBQ66738.1"/>
    </source>
</evidence>
<dbReference type="InterPro" id="IPR011711">
    <property type="entry name" value="GntR_C"/>
</dbReference>
<organism evidence="4 5">
    <name type="scientific">Rhizobium loti</name>
    <name type="common">Mesorhizobium loti</name>
    <dbReference type="NCBI Taxonomy" id="381"/>
    <lineage>
        <taxon>Bacteria</taxon>
        <taxon>Pseudomonadati</taxon>
        <taxon>Pseudomonadota</taxon>
        <taxon>Alphaproteobacteria</taxon>
        <taxon>Hyphomicrobiales</taxon>
        <taxon>Phyllobacteriaceae</taxon>
        <taxon>Mesorhizobium</taxon>
    </lineage>
</organism>
<dbReference type="GO" id="GO:0003700">
    <property type="term" value="F:DNA-binding transcription factor activity"/>
    <property type="evidence" value="ECO:0007669"/>
    <property type="project" value="InterPro"/>
</dbReference>
<dbReference type="SMART" id="SM00345">
    <property type="entry name" value="HTH_GNTR"/>
    <property type="match status" value="1"/>
</dbReference>
<dbReference type="PROSITE" id="PS50949">
    <property type="entry name" value="HTH_GNTR"/>
    <property type="match status" value="1"/>
</dbReference>
<dbReference type="SUPFAM" id="SSF46785">
    <property type="entry name" value="Winged helix' DNA-binding domain"/>
    <property type="match status" value="1"/>
</dbReference>
<evidence type="ECO:0000256" key="3">
    <source>
        <dbReference type="ARBA" id="ARBA00023163"/>
    </source>
</evidence>
<gene>
    <name evidence="4" type="ORF">A8145_30460</name>
</gene>
<keyword evidence="1" id="KW-0805">Transcription regulation</keyword>
<comment type="caution">
    <text evidence="4">The sequence shown here is derived from an EMBL/GenBank/DDBJ whole genome shotgun (WGS) entry which is preliminary data.</text>
</comment>
<dbReference type="InterPro" id="IPR036388">
    <property type="entry name" value="WH-like_DNA-bd_sf"/>
</dbReference>
<dbReference type="Pfam" id="PF00392">
    <property type="entry name" value="GntR"/>
    <property type="match status" value="1"/>
</dbReference>
<dbReference type="RefSeq" id="WP_056571095.1">
    <property type="nucleotide sequence ID" value="NZ_CP033334.1"/>
</dbReference>
<name>A0A6M7U331_RHILI</name>
<dbReference type="EMBL" id="LYTK01000010">
    <property type="protein sequence ID" value="OBQ66738.1"/>
    <property type="molecule type" value="Genomic_DNA"/>
</dbReference>
<dbReference type="GO" id="GO:0003677">
    <property type="term" value="F:DNA binding"/>
    <property type="evidence" value="ECO:0007669"/>
    <property type="project" value="UniProtKB-KW"/>
</dbReference>
<sequence length="225" mass="25550">MLSSFDYGGKEADTVHALEEDIIFGRLAPGTRLVEDVLLARFPVSRHSIRQALYQLERLGIVTRERNKGAMVRRLSPEEVRQIYEVREMLQRQAALMIPLPASDALIAELTEIHRIYSGHVDAGHLRGIHETNDRFHLTMFSACGNAYLVSSIEHYMRLSLPVRANSLADREKLDISRQHHLMMIEALKRRDNWVLAQLCVDHLQPSKAFYLQEIEAAPAGSDAG</sequence>
<dbReference type="AlphaFoldDB" id="A0A6M7U331"/>
<dbReference type="InterPro" id="IPR000524">
    <property type="entry name" value="Tscrpt_reg_HTH_GntR"/>
</dbReference>
<accession>A0A6M7U331</accession>
<keyword evidence="2" id="KW-0238">DNA-binding</keyword>
<dbReference type="Gene3D" id="1.10.10.10">
    <property type="entry name" value="Winged helix-like DNA-binding domain superfamily/Winged helix DNA-binding domain"/>
    <property type="match status" value="1"/>
</dbReference>
<dbReference type="InterPro" id="IPR036390">
    <property type="entry name" value="WH_DNA-bd_sf"/>
</dbReference>
<reference evidence="4 5" key="1">
    <citation type="submission" date="2016-05" db="EMBL/GenBank/DDBJ databases">
        <authorList>
            <person name="Ramsay J.P."/>
        </authorList>
    </citation>
    <scope>NUCLEOTIDE SEQUENCE [LARGE SCALE GENOMIC DNA]</scope>
    <source>
        <strain evidence="4 5">NZP2042</strain>
    </source>
</reference>
<evidence type="ECO:0000313" key="5">
    <source>
        <dbReference type="Proteomes" id="UP000093737"/>
    </source>
</evidence>
<dbReference type="SMART" id="SM00895">
    <property type="entry name" value="FCD"/>
    <property type="match status" value="1"/>
</dbReference>
<dbReference type="Pfam" id="PF07729">
    <property type="entry name" value="FCD"/>
    <property type="match status" value="1"/>
</dbReference>
<dbReference type="CDD" id="cd07377">
    <property type="entry name" value="WHTH_GntR"/>
    <property type="match status" value="1"/>
</dbReference>
<dbReference type="PANTHER" id="PTHR43537:SF49">
    <property type="entry name" value="TRANSCRIPTIONAL REGULATORY PROTEIN"/>
    <property type="match status" value="1"/>
</dbReference>
<dbReference type="InterPro" id="IPR008920">
    <property type="entry name" value="TF_FadR/GntR_C"/>
</dbReference>
<protein>
    <submittedName>
        <fullName evidence="4">GntR family transcriptional regulator</fullName>
    </submittedName>
</protein>
<dbReference type="SUPFAM" id="SSF48008">
    <property type="entry name" value="GntR ligand-binding domain-like"/>
    <property type="match status" value="1"/>
</dbReference>
<keyword evidence="3" id="KW-0804">Transcription</keyword>
<dbReference type="Proteomes" id="UP000093737">
    <property type="component" value="Unassembled WGS sequence"/>
</dbReference>
<dbReference type="Gene3D" id="1.20.120.530">
    <property type="entry name" value="GntR ligand-binding domain-like"/>
    <property type="match status" value="1"/>
</dbReference>
<evidence type="ECO:0000256" key="2">
    <source>
        <dbReference type="ARBA" id="ARBA00023125"/>
    </source>
</evidence>
<proteinExistence type="predicted"/>
<dbReference type="PANTHER" id="PTHR43537">
    <property type="entry name" value="TRANSCRIPTIONAL REGULATOR, GNTR FAMILY"/>
    <property type="match status" value="1"/>
</dbReference>